<keyword evidence="8 10" id="KW-0460">Magnesium</keyword>
<feature type="site" description="Interaction with substrate tRNA" evidence="10">
    <location>
        <position position="142"/>
    </location>
</feature>
<comment type="caution">
    <text evidence="10">Lacks conserved residue(s) required for the propagation of feature annotation.</text>
</comment>
<dbReference type="HAMAP" id="MF_00185">
    <property type="entry name" value="IPP_trans"/>
    <property type="match status" value="1"/>
</dbReference>
<evidence type="ECO:0000256" key="3">
    <source>
        <dbReference type="ARBA" id="ARBA00005842"/>
    </source>
</evidence>
<dbReference type="NCBIfam" id="TIGR00174">
    <property type="entry name" value="miaA"/>
    <property type="match status" value="1"/>
</dbReference>
<proteinExistence type="inferred from homology"/>
<evidence type="ECO:0000256" key="11">
    <source>
        <dbReference type="RuleBase" id="RU003783"/>
    </source>
</evidence>
<dbReference type="InterPro" id="IPR018022">
    <property type="entry name" value="IPT"/>
</dbReference>
<evidence type="ECO:0000313" key="14">
    <source>
        <dbReference type="EMBL" id="SHF24934.1"/>
    </source>
</evidence>
<dbReference type="Gene3D" id="3.40.50.300">
    <property type="entry name" value="P-loop containing nucleotide triphosphate hydrolases"/>
    <property type="match status" value="1"/>
</dbReference>
<dbReference type="RefSeq" id="WP_244540179.1">
    <property type="nucleotide sequence ID" value="NZ_FQUP01000001.1"/>
</dbReference>
<evidence type="ECO:0000313" key="15">
    <source>
        <dbReference type="Proteomes" id="UP000184485"/>
    </source>
</evidence>
<dbReference type="EMBL" id="FQUP01000001">
    <property type="protein sequence ID" value="SHF24934.1"/>
    <property type="molecule type" value="Genomic_DNA"/>
</dbReference>
<comment type="subunit">
    <text evidence="10">Monomer.</text>
</comment>
<evidence type="ECO:0000256" key="1">
    <source>
        <dbReference type="ARBA" id="ARBA00001946"/>
    </source>
</evidence>
<dbReference type="PANTHER" id="PTHR11088:SF60">
    <property type="entry name" value="TRNA DIMETHYLALLYLTRANSFERASE"/>
    <property type="match status" value="1"/>
</dbReference>
<keyword evidence="7 10" id="KW-0067">ATP-binding</keyword>
<evidence type="ECO:0000256" key="6">
    <source>
        <dbReference type="ARBA" id="ARBA00022741"/>
    </source>
</evidence>
<keyword evidence="4 10" id="KW-0808">Transferase</keyword>
<feature type="site" description="Interaction with substrate tRNA" evidence="10">
    <location>
        <position position="120"/>
    </location>
</feature>
<accession>A0A1M5A3X6</accession>
<evidence type="ECO:0000256" key="12">
    <source>
        <dbReference type="RuleBase" id="RU003784"/>
    </source>
</evidence>
<keyword evidence="5 10" id="KW-0819">tRNA processing</keyword>
<sequence>MQDLGVVEAAGTIRLLENGRKPRAVLIAGPTASGKSALALRLAEQHDGTVINADSMQVYAELSVLSARPRPEETARAPHLLYGHVPAAERYTVARWRTDVAAAIAATEREGRLPIIVGGTGLYFKALTEGLSAVPPIPEALRQALDEAANEAGVPALHARLAALDPEGAARLSPNDRTRVLRALEVVEATGRPLAAFQLEEGLPPLIAPDEALRIVIEPDRATLYERINRRFDLMVSEGAIEEARGLIALGLDPNLPAMKAIGVKEFGGYLAGHATLDAAIDEAKMQTRRYAKRQGTWFRNQMGDWQRVSS</sequence>
<comment type="function">
    <text evidence="2 10 12">Catalyzes the transfer of a dimethylallyl group onto the adenine at position 37 in tRNAs that read codons beginning with uridine, leading to the formation of N6-(dimethylallyl)adenosine (i(6)A).</text>
</comment>
<dbReference type="InterPro" id="IPR039657">
    <property type="entry name" value="Dimethylallyltransferase"/>
</dbReference>
<organism evidence="14 15">
    <name type="scientific">Kaistia soli DSM 19436</name>
    <dbReference type="NCBI Taxonomy" id="1122133"/>
    <lineage>
        <taxon>Bacteria</taxon>
        <taxon>Pseudomonadati</taxon>
        <taxon>Pseudomonadota</taxon>
        <taxon>Alphaproteobacteria</taxon>
        <taxon>Hyphomicrobiales</taxon>
        <taxon>Kaistiaceae</taxon>
        <taxon>Kaistia</taxon>
    </lineage>
</organism>
<evidence type="ECO:0000256" key="2">
    <source>
        <dbReference type="ARBA" id="ARBA00003213"/>
    </source>
</evidence>
<dbReference type="Pfam" id="PF01715">
    <property type="entry name" value="IPPT"/>
    <property type="match status" value="1"/>
</dbReference>
<dbReference type="Gene3D" id="1.10.20.140">
    <property type="match status" value="1"/>
</dbReference>
<dbReference type="STRING" id="1122133.SAMN02745157_2005"/>
<feature type="region of interest" description="Interaction with substrate tRNA" evidence="10">
    <location>
        <begin position="54"/>
        <end position="57"/>
    </location>
</feature>
<dbReference type="FunFam" id="1.10.20.140:FF:000001">
    <property type="entry name" value="tRNA dimethylallyltransferase"/>
    <property type="match status" value="1"/>
</dbReference>
<evidence type="ECO:0000256" key="5">
    <source>
        <dbReference type="ARBA" id="ARBA00022694"/>
    </source>
</evidence>
<evidence type="ECO:0000256" key="10">
    <source>
        <dbReference type="HAMAP-Rule" id="MF_00185"/>
    </source>
</evidence>
<name>A0A1M5A3X6_9HYPH</name>
<dbReference type="EC" id="2.5.1.75" evidence="10"/>
<dbReference type="GO" id="GO:0052381">
    <property type="term" value="F:tRNA dimethylallyltransferase activity"/>
    <property type="evidence" value="ECO:0007669"/>
    <property type="project" value="UniProtKB-UniRule"/>
</dbReference>
<evidence type="ECO:0000256" key="13">
    <source>
        <dbReference type="RuleBase" id="RU003785"/>
    </source>
</evidence>
<evidence type="ECO:0000256" key="7">
    <source>
        <dbReference type="ARBA" id="ARBA00022840"/>
    </source>
</evidence>
<protein>
    <recommendedName>
        <fullName evidence="10">tRNA dimethylallyltransferase</fullName>
        <ecNumber evidence="10">2.5.1.75</ecNumber>
    </recommendedName>
    <alternativeName>
        <fullName evidence="10">Dimethylallyl diphosphate:tRNA dimethylallyltransferase</fullName>
        <shortName evidence="10">DMAPP:tRNA dimethylallyltransferase</shortName>
        <shortName evidence="10">DMATase</shortName>
    </alternativeName>
    <alternativeName>
        <fullName evidence="10">Isopentenyl-diphosphate:tRNA isopentenyltransferase</fullName>
        <shortName evidence="10">IPP transferase</shortName>
        <shortName evidence="10">IPPT</shortName>
        <shortName evidence="10">IPTase</shortName>
    </alternativeName>
</protein>
<gene>
    <name evidence="10" type="primary">miaA</name>
    <name evidence="14" type="ORF">SAMN02745157_2005</name>
</gene>
<dbReference type="Proteomes" id="UP000184485">
    <property type="component" value="Unassembled WGS sequence"/>
</dbReference>
<feature type="binding site" evidence="10">
    <location>
        <begin position="29"/>
        <end position="36"/>
    </location>
    <ligand>
        <name>ATP</name>
        <dbReference type="ChEBI" id="CHEBI:30616"/>
    </ligand>
</feature>
<dbReference type="InterPro" id="IPR027417">
    <property type="entry name" value="P-loop_NTPase"/>
</dbReference>
<dbReference type="AlphaFoldDB" id="A0A1M5A3X6"/>
<evidence type="ECO:0000256" key="8">
    <source>
        <dbReference type="ARBA" id="ARBA00022842"/>
    </source>
</evidence>
<comment type="catalytic activity">
    <reaction evidence="9 10 11">
        <text>adenosine(37) in tRNA + dimethylallyl diphosphate = N(6)-dimethylallyladenosine(37) in tRNA + diphosphate</text>
        <dbReference type="Rhea" id="RHEA:26482"/>
        <dbReference type="Rhea" id="RHEA-COMP:10162"/>
        <dbReference type="Rhea" id="RHEA-COMP:10375"/>
        <dbReference type="ChEBI" id="CHEBI:33019"/>
        <dbReference type="ChEBI" id="CHEBI:57623"/>
        <dbReference type="ChEBI" id="CHEBI:74411"/>
        <dbReference type="ChEBI" id="CHEBI:74415"/>
        <dbReference type="EC" id="2.5.1.75"/>
    </reaction>
</comment>
<evidence type="ECO:0000256" key="9">
    <source>
        <dbReference type="ARBA" id="ARBA00049563"/>
    </source>
</evidence>
<keyword evidence="15" id="KW-1185">Reference proteome</keyword>
<keyword evidence="6 10" id="KW-0547">Nucleotide-binding</keyword>
<dbReference type="SUPFAM" id="SSF52540">
    <property type="entry name" value="P-loop containing nucleoside triphosphate hydrolases"/>
    <property type="match status" value="2"/>
</dbReference>
<feature type="binding site" evidence="10">
    <location>
        <begin position="31"/>
        <end position="36"/>
    </location>
    <ligand>
        <name>substrate</name>
    </ligand>
</feature>
<reference evidence="14 15" key="1">
    <citation type="submission" date="2016-11" db="EMBL/GenBank/DDBJ databases">
        <authorList>
            <person name="Jaros S."/>
            <person name="Januszkiewicz K."/>
            <person name="Wedrychowicz H."/>
        </authorList>
    </citation>
    <scope>NUCLEOTIDE SEQUENCE [LARGE SCALE GENOMIC DNA]</scope>
    <source>
        <strain evidence="14 15">DSM 19436</strain>
    </source>
</reference>
<dbReference type="GO" id="GO:0005524">
    <property type="term" value="F:ATP binding"/>
    <property type="evidence" value="ECO:0007669"/>
    <property type="project" value="UniProtKB-UniRule"/>
</dbReference>
<dbReference type="PANTHER" id="PTHR11088">
    <property type="entry name" value="TRNA DIMETHYLALLYLTRANSFERASE"/>
    <property type="match status" value="1"/>
</dbReference>
<comment type="cofactor">
    <cofactor evidence="1 10">
        <name>Mg(2+)</name>
        <dbReference type="ChEBI" id="CHEBI:18420"/>
    </cofactor>
</comment>
<dbReference type="GO" id="GO:0006400">
    <property type="term" value="P:tRNA modification"/>
    <property type="evidence" value="ECO:0007669"/>
    <property type="project" value="TreeGrafter"/>
</dbReference>
<evidence type="ECO:0000256" key="4">
    <source>
        <dbReference type="ARBA" id="ARBA00022679"/>
    </source>
</evidence>
<comment type="similarity">
    <text evidence="3 10 13">Belongs to the IPP transferase family.</text>
</comment>